<dbReference type="Pfam" id="PF17177">
    <property type="entry name" value="PPR_long"/>
    <property type="match status" value="1"/>
</dbReference>
<dbReference type="Pfam" id="PF13041">
    <property type="entry name" value="PPR_2"/>
    <property type="match status" value="2"/>
</dbReference>
<dbReference type="Pfam" id="PF13812">
    <property type="entry name" value="PPR_3"/>
    <property type="match status" value="1"/>
</dbReference>
<protein>
    <submittedName>
        <fullName evidence="3">Uncharacterized protein</fullName>
    </submittedName>
</protein>
<dbReference type="InterPro" id="IPR033443">
    <property type="entry name" value="PROP1-like_PPR_dom"/>
</dbReference>
<gene>
    <name evidence="3" type="ORF">NGATSA_2004410</name>
</gene>
<feature type="compositionally biased region" description="Polar residues" evidence="2">
    <location>
        <begin position="1024"/>
        <end position="1038"/>
    </location>
</feature>
<evidence type="ECO:0000256" key="2">
    <source>
        <dbReference type="SAM" id="MobiDB-lite"/>
    </source>
</evidence>
<feature type="region of interest" description="Disordered" evidence="2">
    <location>
        <begin position="412"/>
        <end position="437"/>
    </location>
</feature>
<feature type="compositionally biased region" description="Low complexity" evidence="2">
    <location>
        <begin position="7"/>
        <end position="18"/>
    </location>
</feature>
<dbReference type="PROSITE" id="PS51375">
    <property type="entry name" value="PPR"/>
    <property type="match status" value="14"/>
</dbReference>
<dbReference type="RefSeq" id="XP_005855111.1">
    <property type="nucleotide sequence ID" value="XM_005855049.1"/>
</dbReference>
<feature type="compositionally biased region" description="Basic and acidic residues" evidence="2">
    <location>
        <begin position="982"/>
        <end position="999"/>
    </location>
</feature>
<reference evidence="3" key="1">
    <citation type="journal article" date="2012" name="Bioengineered">
        <title>Additional insights into the genome of the oleaginous model alga Nannochloropsis gaditana.</title>
        <authorList>
            <person name="Jinkerson R.E."/>
            <person name="Radakovits R."/>
            <person name="Posewitz M.C."/>
        </authorList>
    </citation>
    <scope>NUCLEOTIDE SEQUENCE</scope>
    <source>
        <strain evidence="3">CCMP526</strain>
    </source>
</reference>
<name>I2CQP9_NANGC</name>
<feature type="compositionally biased region" description="Basic and acidic residues" evidence="2">
    <location>
        <begin position="1013"/>
        <end position="1023"/>
    </location>
</feature>
<accession>I2CQP9</accession>
<feature type="region of interest" description="Disordered" evidence="2">
    <location>
        <begin position="337"/>
        <end position="375"/>
    </location>
</feature>
<dbReference type="Gene3D" id="1.25.40.10">
    <property type="entry name" value="Tetratricopeptide repeat domain"/>
    <property type="match status" value="6"/>
</dbReference>
<dbReference type="InterPro" id="IPR011990">
    <property type="entry name" value="TPR-like_helical_dom_sf"/>
</dbReference>
<feature type="region of interest" description="Disordered" evidence="2">
    <location>
        <begin position="969"/>
        <end position="1057"/>
    </location>
</feature>
<dbReference type="InterPro" id="IPR002885">
    <property type="entry name" value="PPR_rpt"/>
</dbReference>
<dbReference type="OMA" id="QDEVCYN"/>
<dbReference type="Pfam" id="PF01535">
    <property type="entry name" value="PPR"/>
    <property type="match status" value="5"/>
</dbReference>
<evidence type="ECO:0000256" key="1">
    <source>
        <dbReference type="ARBA" id="ARBA00022737"/>
    </source>
</evidence>
<dbReference type="EMBL" id="JU980169">
    <property type="protein sequence ID" value="AFJ69232.1"/>
    <property type="molecule type" value="mRNA"/>
</dbReference>
<dbReference type="OrthoDB" id="185462at2759"/>
<evidence type="ECO:0000313" key="3">
    <source>
        <dbReference type="EMBL" id="AFJ69232.1"/>
    </source>
</evidence>
<dbReference type="KEGG" id="ngd:NGA_2004420"/>
<dbReference type="RefSeq" id="XP_005856045.1">
    <property type="nucleotide sequence ID" value="XM_005855983.1"/>
</dbReference>
<dbReference type="NCBIfam" id="TIGR00756">
    <property type="entry name" value="PPR"/>
    <property type="match status" value="14"/>
</dbReference>
<dbReference type="PANTHER" id="PTHR47447:SF17">
    <property type="entry name" value="OS12G0638900 PROTEIN"/>
    <property type="match status" value="1"/>
</dbReference>
<proteinExistence type="evidence at transcript level"/>
<dbReference type="PANTHER" id="PTHR47447">
    <property type="entry name" value="OS03G0856100 PROTEIN"/>
    <property type="match status" value="1"/>
</dbReference>
<feature type="region of interest" description="Disordered" evidence="2">
    <location>
        <begin position="1"/>
        <end position="26"/>
    </location>
</feature>
<sequence>MANVRVAASASQSTSTSRTTRKRRRPPWRTMVFAASAILCPISAGVDAFVRSGVDPSFYQGSRLRSWHTLTFPRRSPPSERHCQFLFLREALLTLTASKESNDGDDFKQESSARMSGRGVSSYFLTHSTLAPPHASLHPPLLLDDERQAAIVSKLAKEGYLKQAVKLLSNLKAPSPLLVRTLLMACVNAESLPLALAVVKMPHVHPSVQQYTLVIQICARQERWFEAVRLLRDMRTRGAPPDLVAYTAVMDCCAKAGQWEAALTLIPEMKEAGVRPDRITYNTAIDACAKGGQWQRALEFLRGMEEPNLISYNSALDSCAKTGRWKEAVGLLEEMRQAGRRKDGRGSTVSDQTQEVGANQGNTTNTIPGNRGSKPSIRPNIISYNTAIEACAKRGRFEEALAILRSMQVPDTEKAGGHVPLPSASKKRNGASHHRRHQRLVPEPDLVTYHSAIKACGHAGQWEHALSLLAEVRAARWIELEPSTYNAAIAACAKSGRFNEALDLLKECGDASNVVTYNSAMQACSSGGRPDLAFQLLQVMKANGVEPDVVSYTTVMQRSSVDVATSVLNRMRAAGVSVGVMTYNALLNACAREGDWRTSLAMLEEMDHQSVAPNVVTYTLAMEACGRGGQWQAALEVLNEMTVRGVPLDSKACQTAIDVCAKVQDWNKALSLLRDVSAQGRDGIGDQGSGKGGTKELYEKAMAAFGRAGEWEKVLWLLEGMDRPDQKVTNLAMRACAQAGRWEEAVGLLQNMTSKGIAPDQWSYNTAIHACAQAGNAEKALKLLKEMGQEGVVPDVVSYTTAMDACASVGDVETSLRLLEEMVKKGVHPNHRSFNAIMSAHGNAGQATEAIAVLGLMTEHGLTPDVKSYTLAMDICLRQGLWQVALKIVERMHATRVRFDAISYGKAIHAAHLGEQWEVAVGFLDEMVESGWLPSHKSYTLVVEACRRAGESRLAEEVSRRWARDKESLARANRRRGGKGLADTRRRDNRGKSNSEGRKHGTSPIENQPESSRGNKDSARVDTTRGSSSATVSITNHVSHPPPSSGLGPQFPFQTKR</sequence>
<dbReference type="KEGG" id="ngd:NGA_2004410"/>
<feature type="compositionally biased region" description="Polar residues" evidence="2">
    <location>
        <begin position="347"/>
        <end position="368"/>
    </location>
</feature>
<organism evidence="3">
    <name type="scientific">Nannochloropsis gaditana (strain CCMP526)</name>
    <name type="common">Green microalga</name>
    <name type="synonym">Microchloropsis gaditana</name>
    <dbReference type="NCBI Taxonomy" id="1093141"/>
    <lineage>
        <taxon>Eukaryota</taxon>
        <taxon>Sar</taxon>
        <taxon>Stramenopiles</taxon>
        <taxon>Ochrophyta</taxon>
        <taxon>Eustigmatophyceae</taxon>
        <taxon>Eustigmatales</taxon>
        <taxon>Monodopsidaceae</taxon>
        <taxon>Nannochloropsis</taxon>
    </lineage>
</organism>
<dbReference type="AlphaFoldDB" id="I2CQP9"/>
<reference evidence="3" key="2">
    <citation type="journal article" date="2012" name="Nat. Commun.">
        <title>Draft genome sequence and genetic transformation of the oleaginous alga Nannochloropis gaditana.</title>
        <authorList>
            <person name="Radakovits R."/>
            <person name="Jinkerson R.E."/>
            <person name="Fuerstenberg S.I."/>
            <person name="Tae H."/>
            <person name="Settlage R.E."/>
            <person name="Boore J.L."/>
            <person name="Posewitz M.C."/>
        </authorList>
    </citation>
    <scope>NUCLEOTIDE SEQUENCE</scope>
    <source>
        <strain evidence="3">CCMP526</strain>
    </source>
</reference>
<keyword evidence="1" id="KW-0677">Repeat</keyword>
<feature type="compositionally biased region" description="Basic residues" evidence="2">
    <location>
        <begin position="425"/>
        <end position="437"/>
    </location>
</feature>